<dbReference type="InterPro" id="IPR051400">
    <property type="entry name" value="HAD-like_hydrolase"/>
</dbReference>
<dbReference type="OrthoDB" id="6101375at2"/>
<dbReference type="InterPro" id="IPR023214">
    <property type="entry name" value="HAD_sf"/>
</dbReference>
<evidence type="ECO:0000256" key="1">
    <source>
        <dbReference type="ARBA" id="ARBA00022801"/>
    </source>
</evidence>
<dbReference type="GO" id="GO:0016787">
    <property type="term" value="F:hydrolase activity"/>
    <property type="evidence" value="ECO:0007669"/>
    <property type="project" value="UniProtKB-KW"/>
</dbReference>
<dbReference type="EMBL" id="MSZX01000010">
    <property type="protein sequence ID" value="OPA74800.1"/>
    <property type="molecule type" value="Genomic_DNA"/>
</dbReference>
<keyword evidence="1 3" id="KW-0378">Hydrolase</keyword>
<protein>
    <submittedName>
        <fullName evidence="3">HAD family hydrolase</fullName>
    </submittedName>
</protein>
<organism evidence="3 4">
    <name type="scientific">Paenibacillus selenitireducens</name>
    <dbReference type="NCBI Taxonomy" id="1324314"/>
    <lineage>
        <taxon>Bacteria</taxon>
        <taxon>Bacillati</taxon>
        <taxon>Bacillota</taxon>
        <taxon>Bacilli</taxon>
        <taxon>Bacillales</taxon>
        <taxon>Paenibacillaceae</taxon>
        <taxon>Paenibacillus</taxon>
    </lineage>
</organism>
<dbReference type="SFLD" id="SFLDS00003">
    <property type="entry name" value="Haloacid_Dehalogenase"/>
    <property type="match status" value="1"/>
</dbReference>
<keyword evidence="2" id="KW-0460">Magnesium</keyword>
<dbReference type="SFLD" id="SFLDG01129">
    <property type="entry name" value="C1.5:_HAD__Beta-PGM__Phosphata"/>
    <property type="match status" value="1"/>
</dbReference>
<dbReference type="PANTHER" id="PTHR46470">
    <property type="entry name" value="N-ACYLNEURAMINATE-9-PHOSPHATASE"/>
    <property type="match status" value="1"/>
</dbReference>
<proteinExistence type="predicted"/>
<evidence type="ECO:0000313" key="4">
    <source>
        <dbReference type="Proteomes" id="UP000190188"/>
    </source>
</evidence>
<dbReference type="STRING" id="1324314.BVG16_23005"/>
<name>A0A1T2X4L9_9BACL</name>
<comment type="caution">
    <text evidence="3">The sequence shown here is derived from an EMBL/GenBank/DDBJ whole genome shotgun (WGS) entry which is preliminary data.</text>
</comment>
<dbReference type="InterPro" id="IPR041492">
    <property type="entry name" value="HAD_2"/>
</dbReference>
<dbReference type="Proteomes" id="UP000190188">
    <property type="component" value="Unassembled WGS sequence"/>
</dbReference>
<dbReference type="Gene3D" id="1.10.150.240">
    <property type="entry name" value="Putative phosphatase, domain 2"/>
    <property type="match status" value="1"/>
</dbReference>
<dbReference type="InterPro" id="IPR023198">
    <property type="entry name" value="PGP-like_dom2"/>
</dbReference>
<keyword evidence="4" id="KW-1185">Reference proteome</keyword>
<reference evidence="3 4" key="1">
    <citation type="submission" date="2017-01" db="EMBL/GenBank/DDBJ databases">
        <title>Genome analysis of Paenibacillus selenitrireducens ES3-24.</title>
        <authorList>
            <person name="Xu D."/>
            <person name="Yao R."/>
            <person name="Zheng S."/>
        </authorList>
    </citation>
    <scope>NUCLEOTIDE SEQUENCE [LARGE SCALE GENOMIC DNA]</scope>
    <source>
        <strain evidence="3 4">ES3-24</strain>
    </source>
</reference>
<evidence type="ECO:0000256" key="2">
    <source>
        <dbReference type="ARBA" id="ARBA00022842"/>
    </source>
</evidence>
<accession>A0A1T2X4L9</accession>
<dbReference type="Gene3D" id="3.40.50.1000">
    <property type="entry name" value="HAD superfamily/HAD-like"/>
    <property type="match status" value="1"/>
</dbReference>
<dbReference type="PANTHER" id="PTHR46470:SF4">
    <property type="entry name" value="5-AMINO-6-(5-PHOSPHO-D-RIBITYLAMINO)URACIL PHOSPHATASE YIGB"/>
    <property type="match status" value="1"/>
</dbReference>
<dbReference type="SUPFAM" id="SSF56784">
    <property type="entry name" value="HAD-like"/>
    <property type="match status" value="1"/>
</dbReference>
<dbReference type="AlphaFoldDB" id="A0A1T2X4L9"/>
<gene>
    <name evidence="3" type="ORF">BVG16_23005</name>
</gene>
<sequence>MFDLDDTLVYTNKYFYLIIEQFLDLMETWFHTYDVTAKQFKQKQIEIDLARVSRDGFVSEHFPESFVDTYRYFSTLLGRTVHSSEENLLYKLGLSVYEQPVEPYPGMLETLTHLRDEGHQLYLYTGGEIVIQQRKIEAMKLHDFFDDRIYIRQHKNQEALEAILTDGKFDRTRTWMIGNSLRTDITPALTAGIRTIYIKQENEWKFNIVDYKLGPDATMYTIKSLSEVPNVIAKHTAP</sequence>
<dbReference type="InterPro" id="IPR036412">
    <property type="entry name" value="HAD-like_sf"/>
</dbReference>
<dbReference type="Pfam" id="PF13419">
    <property type="entry name" value="HAD_2"/>
    <property type="match status" value="1"/>
</dbReference>
<evidence type="ECO:0000313" key="3">
    <source>
        <dbReference type="EMBL" id="OPA74800.1"/>
    </source>
</evidence>